<protein>
    <submittedName>
        <fullName evidence="1">TetR/AcrR family transcriptional regulator</fullName>
    </submittedName>
</protein>
<reference evidence="1" key="1">
    <citation type="submission" date="2019-08" db="EMBL/GenBank/DDBJ databases">
        <title>Genome sequence of Clostridiales bacterium MT110.</title>
        <authorList>
            <person name="Cao J."/>
        </authorList>
    </citation>
    <scope>NUCLEOTIDE SEQUENCE</scope>
    <source>
        <strain evidence="1">MT110</strain>
    </source>
</reference>
<organism evidence="1 2">
    <name type="scientific">Anoxybacterium hadale</name>
    <dbReference type="NCBI Taxonomy" id="3408580"/>
    <lineage>
        <taxon>Bacteria</taxon>
        <taxon>Bacillati</taxon>
        <taxon>Bacillota</taxon>
        <taxon>Clostridia</taxon>
        <taxon>Peptostreptococcales</taxon>
        <taxon>Anaerovoracaceae</taxon>
        <taxon>Anoxybacterium</taxon>
    </lineage>
</organism>
<accession>A0ACD1ADZ0</accession>
<dbReference type="Proteomes" id="UP000594014">
    <property type="component" value="Chromosome"/>
</dbReference>
<proteinExistence type="predicted"/>
<sequence>MNYDSQRVAETKDRIKEAFFDLYETKKIEKISIKEITDRANLNRGTFYIYYKDIYDLLEKAEDEFLEELVDKIKGVATMILRGGDIHAFMPPLSFYEKYGRYLKVLLGNNGDPNFVYKIKNFVKQTLRMLMLQENLPVVPRTEYVMEYMASAQIGLITLWIQRDMEVPLEEMGDLIREISLHGPVGYIIGRDSEE</sequence>
<keyword evidence="2" id="KW-1185">Reference proteome</keyword>
<evidence type="ECO:0000313" key="1">
    <source>
        <dbReference type="EMBL" id="QOX64763.1"/>
    </source>
</evidence>
<gene>
    <name evidence="1" type="ORF">FRZ06_16125</name>
</gene>
<name>A0ACD1ADZ0_9FIRM</name>
<dbReference type="EMBL" id="CP042469">
    <property type="protein sequence ID" value="QOX64763.1"/>
    <property type="molecule type" value="Genomic_DNA"/>
</dbReference>
<evidence type="ECO:0000313" key="2">
    <source>
        <dbReference type="Proteomes" id="UP000594014"/>
    </source>
</evidence>